<evidence type="ECO:0000313" key="3">
    <source>
        <dbReference type="EMBL" id="RKP27689.1"/>
    </source>
</evidence>
<dbReference type="PROSITE" id="PS50011">
    <property type="entry name" value="PROTEIN_KINASE_DOM"/>
    <property type="match status" value="1"/>
</dbReference>
<reference evidence="4" key="1">
    <citation type="journal article" date="2018" name="Nat. Microbiol.">
        <title>Leveraging single-cell genomics to expand the fungal tree of life.</title>
        <authorList>
            <person name="Ahrendt S.R."/>
            <person name="Quandt C.A."/>
            <person name="Ciobanu D."/>
            <person name="Clum A."/>
            <person name="Salamov A."/>
            <person name="Andreopoulos B."/>
            <person name="Cheng J.F."/>
            <person name="Woyke T."/>
            <person name="Pelin A."/>
            <person name="Henrissat B."/>
            <person name="Reynolds N.K."/>
            <person name="Benny G.L."/>
            <person name="Smith M.E."/>
            <person name="James T.Y."/>
            <person name="Grigoriev I.V."/>
        </authorList>
    </citation>
    <scope>NUCLEOTIDE SEQUENCE [LARGE SCALE GENOMIC DNA]</scope>
    <source>
        <strain evidence="4">Benny S71-1</strain>
    </source>
</reference>
<evidence type="ECO:0000313" key="4">
    <source>
        <dbReference type="Proteomes" id="UP000278143"/>
    </source>
</evidence>
<proteinExistence type="predicted"/>
<feature type="chain" id="PRO_5020840169" evidence="1">
    <location>
        <begin position="17"/>
        <end position="330"/>
    </location>
</feature>
<protein>
    <submittedName>
        <fullName evidence="3">Kinase-like domain-containing protein</fullName>
    </submittedName>
</protein>
<dbReference type="GO" id="GO:0044773">
    <property type="term" value="P:mitotic DNA damage checkpoint signaling"/>
    <property type="evidence" value="ECO:0007669"/>
    <property type="project" value="TreeGrafter"/>
</dbReference>
<accession>A0A4V1J286</accession>
<dbReference type="InterPro" id="IPR011009">
    <property type="entry name" value="Kinase-like_dom_sf"/>
</dbReference>
<dbReference type="PANTHER" id="PTHR44167">
    <property type="entry name" value="OVARIAN-SPECIFIC SERINE/THREONINE-PROTEIN KINASE LOK-RELATED"/>
    <property type="match status" value="1"/>
</dbReference>
<dbReference type="GO" id="GO:0004674">
    <property type="term" value="F:protein serine/threonine kinase activity"/>
    <property type="evidence" value="ECO:0007669"/>
    <property type="project" value="TreeGrafter"/>
</dbReference>
<keyword evidence="4" id="KW-1185">Reference proteome</keyword>
<dbReference type="SMART" id="SM00220">
    <property type="entry name" value="S_TKc"/>
    <property type="match status" value="1"/>
</dbReference>
<name>A0A4V1J286_9FUNG</name>
<keyword evidence="3" id="KW-0808">Transferase</keyword>
<sequence length="330" mass="36751">MVCGLIVAVIIGSTRGAPYQAELTPDAAEATHFLHQRLNRTGVLGQKGLTINRVLATGRIVNIARATYNRDIAKRTIRAEHRAFKTLRQAEIDPRDVAISGRQFVVRSFHEFGYYYNYCFIMSSGGEKSLKKYVAKMTLEEKVKHLSRLLKHVVKGVAYMHRIGIVHNDIKPENIAVNATYAAYPRAHILDMDLAASIPYTADAIIEKRGLVGTGLYMAPECYSEAAYNPHKKDAWAIGASFYAVLFGKPVVPAATQAELKRKMSALRTQGLAASTFEIDAEPEIEEELEELVKRIKALLAPRFEDRPTPNEYLETFRINAASIGTVQAQ</sequence>
<gene>
    <name evidence="3" type="ORF">SYNPS1DRAFT_20847</name>
</gene>
<dbReference type="Gene3D" id="1.10.510.10">
    <property type="entry name" value="Transferase(Phosphotransferase) domain 1"/>
    <property type="match status" value="1"/>
</dbReference>
<dbReference type="Proteomes" id="UP000278143">
    <property type="component" value="Unassembled WGS sequence"/>
</dbReference>
<dbReference type="Pfam" id="PF00069">
    <property type="entry name" value="Pkinase"/>
    <property type="match status" value="1"/>
</dbReference>
<dbReference type="GO" id="GO:0005634">
    <property type="term" value="C:nucleus"/>
    <property type="evidence" value="ECO:0007669"/>
    <property type="project" value="TreeGrafter"/>
</dbReference>
<dbReference type="SUPFAM" id="SSF56112">
    <property type="entry name" value="Protein kinase-like (PK-like)"/>
    <property type="match status" value="1"/>
</dbReference>
<dbReference type="InterPro" id="IPR000719">
    <property type="entry name" value="Prot_kinase_dom"/>
</dbReference>
<keyword evidence="1" id="KW-0732">Signal</keyword>
<dbReference type="EMBL" id="KZ989167">
    <property type="protein sequence ID" value="RKP27689.1"/>
    <property type="molecule type" value="Genomic_DNA"/>
</dbReference>
<dbReference type="AlphaFoldDB" id="A0A4V1J286"/>
<keyword evidence="3" id="KW-0418">Kinase</keyword>
<feature type="domain" description="Protein kinase" evidence="2">
    <location>
        <begin position="49"/>
        <end position="319"/>
    </location>
</feature>
<feature type="signal peptide" evidence="1">
    <location>
        <begin position="1"/>
        <end position="16"/>
    </location>
</feature>
<dbReference type="PANTHER" id="PTHR44167:SF30">
    <property type="entry name" value="PHOSPHORYLASE KINASE"/>
    <property type="match status" value="1"/>
</dbReference>
<organism evidence="3 4">
    <name type="scientific">Syncephalis pseudoplumigaleata</name>
    <dbReference type="NCBI Taxonomy" id="1712513"/>
    <lineage>
        <taxon>Eukaryota</taxon>
        <taxon>Fungi</taxon>
        <taxon>Fungi incertae sedis</taxon>
        <taxon>Zoopagomycota</taxon>
        <taxon>Zoopagomycotina</taxon>
        <taxon>Zoopagomycetes</taxon>
        <taxon>Zoopagales</taxon>
        <taxon>Piptocephalidaceae</taxon>
        <taxon>Syncephalis</taxon>
    </lineage>
</organism>
<evidence type="ECO:0000256" key="1">
    <source>
        <dbReference type="SAM" id="SignalP"/>
    </source>
</evidence>
<evidence type="ECO:0000259" key="2">
    <source>
        <dbReference type="PROSITE" id="PS50011"/>
    </source>
</evidence>
<dbReference type="OrthoDB" id="4062651at2759"/>
<dbReference type="GO" id="GO:0005524">
    <property type="term" value="F:ATP binding"/>
    <property type="evidence" value="ECO:0007669"/>
    <property type="project" value="InterPro"/>
</dbReference>